<dbReference type="OrthoDB" id="10266215at2759"/>
<gene>
    <name evidence="1" type="ORF">TRFO_18585</name>
</gene>
<keyword evidence="2" id="KW-1185">Reference proteome</keyword>
<dbReference type="RefSeq" id="XP_068364940.1">
    <property type="nucleotide sequence ID" value="XM_068500269.1"/>
</dbReference>
<protein>
    <recommendedName>
        <fullName evidence="3">Ubiquitin-like domain-containing protein</fullName>
    </recommendedName>
</protein>
<proteinExistence type="predicted"/>
<evidence type="ECO:0008006" key="3">
    <source>
        <dbReference type="Google" id="ProtNLM"/>
    </source>
</evidence>
<reference evidence="1" key="1">
    <citation type="submission" date="2016-10" db="EMBL/GenBank/DDBJ databases">
        <authorList>
            <person name="Benchimol M."/>
            <person name="Almeida L.G."/>
            <person name="Vasconcelos A.T."/>
            <person name="Perreira-Neves A."/>
            <person name="Rosa I.A."/>
            <person name="Tasca T."/>
            <person name="Bogo M.R."/>
            <person name="de Souza W."/>
        </authorList>
    </citation>
    <scope>NUCLEOTIDE SEQUENCE [LARGE SCALE GENOMIC DNA]</scope>
    <source>
        <strain evidence="1">K</strain>
    </source>
</reference>
<dbReference type="VEuPathDB" id="TrichDB:TRFO_18585"/>
<dbReference type="EMBL" id="MLAK01000578">
    <property type="protein sequence ID" value="OHT11804.1"/>
    <property type="molecule type" value="Genomic_DNA"/>
</dbReference>
<organism evidence="1 2">
    <name type="scientific">Tritrichomonas foetus</name>
    <dbReference type="NCBI Taxonomy" id="1144522"/>
    <lineage>
        <taxon>Eukaryota</taxon>
        <taxon>Metamonada</taxon>
        <taxon>Parabasalia</taxon>
        <taxon>Tritrichomonadida</taxon>
        <taxon>Tritrichomonadidae</taxon>
        <taxon>Tritrichomonas</taxon>
    </lineage>
</organism>
<evidence type="ECO:0000313" key="2">
    <source>
        <dbReference type="Proteomes" id="UP000179807"/>
    </source>
</evidence>
<accession>A0A1J4KPT5</accession>
<comment type="caution">
    <text evidence="1">The sequence shown here is derived from an EMBL/GenBank/DDBJ whole genome shotgun (WGS) entry which is preliminary data.</text>
</comment>
<name>A0A1J4KPT5_9EUKA</name>
<dbReference type="AlphaFoldDB" id="A0A1J4KPT5"/>
<dbReference type="Proteomes" id="UP000179807">
    <property type="component" value="Unassembled WGS sequence"/>
</dbReference>
<dbReference type="GeneID" id="94834973"/>
<evidence type="ECO:0000313" key="1">
    <source>
        <dbReference type="EMBL" id="OHT11804.1"/>
    </source>
</evidence>
<sequence>MNVNHQSKKISLLVYFPGHCIAKVSVSPRATIGDLRKSTKIQLTSVNFVANGQILNENLTFWYYQIHAGDIIVAAPNTTDKSDISKWLSHTREAESFTDRISSIIDPRTSREAARLRDFQMSRMERKPRCFRKLSTSIKNQNQCVTASPGLNLVIPDRNLEEPSCDPLPVFWANSESCMNTQETRKGDNGLKDSFGTVESINKDSIETVESIKQDSIERINATVRP</sequence>
<dbReference type="SUPFAM" id="SSF54236">
    <property type="entry name" value="Ubiquitin-like"/>
    <property type="match status" value="1"/>
</dbReference>
<dbReference type="InterPro" id="IPR029071">
    <property type="entry name" value="Ubiquitin-like_domsf"/>
</dbReference>
<dbReference type="CDD" id="cd17039">
    <property type="entry name" value="Ubl_ubiquitin_like"/>
    <property type="match status" value="1"/>
</dbReference>